<dbReference type="SUPFAM" id="SSF56300">
    <property type="entry name" value="Metallo-dependent phosphatases"/>
    <property type="match status" value="1"/>
</dbReference>
<dbReference type="PANTHER" id="PTHR43143:SF1">
    <property type="entry name" value="SERINE_THREONINE-PROTEIN PHOSPHATASE CPPED1"/>
    <property type="match status" value="1"/>
</dbReference>
<protein>
    <submittedName>
        <fullName evidence="2">Metallophosphoesterase</fullName>
    </submittedName>
</protein>
<dbReference type="GO" id="GO:0016787">
    <property type="term" value="F:hydrolase activity"/>
    <property type="evidence" value="ECO:0007669"/>
    <property type="project" value="InterPro"/>
</dbReference>
<dbReference type="InterPro" id="IPR051918">
    <property type="entry name" value="STPP_CPPED1"/>
</dbReference>
<gene>
    <name evidence="2" type="ORF">HIJ39_06955</name>
</gene>
<evidence type="ECO:0000313" key="3">
    <source>
        <dbReference type="Proteomes" id="UP000533476"/>
    </source>
</evidence>
<dbReference type="EMBL" id="JABBVZ010000016">
    <property type="protein sequence ID" value="NMP22087.1"/>
    <property type="molecule type" value="Genomic_DNA"/>
</dbReference>
<dbReference type="Proteomes" id="UP000533476">
    <property type="component" value="Unassembled WGS sequence"/>
</dbReference>
<sequence length="301" mass="33068">MENTLTRRGFMGGALAVATAALTGKIAEAKVPAGLPAAASLRIVHLSDFHWGYRGDWNRNLSATVDRILQEVLKLDPKPQLVLVTGDLIQAVGESAERNKRLEAVKAKLDGLNVPWLAVPGEHDTFGDQGQAFKTIVGPLFFHRNFQGLHVLGLDNVSQGPFLGQAQSAWVQDQLGRMAPTAPLVVLTHRPLYDLFTPWNWYTYDGDSLYGAISRFSHRVCLFGHVHQAISHRTHQTNNTSGLPASWPLPAPGPLERLQPWPQGASHPDMGLGFRVMDWTGSGFKVHTTWLESPQPEAVLT</sequence>
<dbReference type="Gene3D" id="3.60.21.10">
    <property type="match status" value="1"/>
</dbReference>
<comment type="caution">
    <text evidence="2">The sequence shown here is derived from an EMBL/GenBank/DDBJ whole genome shotgun (WGS) entry which is preliminary data.</text>
</comment>
<name>A0A7Y0L333_9FIRM</name>
<dbReference type="InterPro" id="IPR006311">
    <property type="entry name" value="TAT_signal"/>
</dbReference>
<evidence type="ECO:0000259" key="1">
    <source>
        <dbReference type="Pfam" id="PF00149"/>
    </source>
</evidence>
<dbReference type="AlphaFoldDB" id="A0A7Y0L333"/>
<organism evidence="2 3">
    <name type="scientific">Sulfobacillus harzensis</name>
    <dbReference type="NCBI Taxonomy" id="2729629"/>
    <lineage>
        <taxon>Bacteria</taxon>
        <taxon>Bacillati</taxon>
        <taxon>Bacillota</taxon>
        <taxon>Clostridia</taxon>
        <taxon>Eubacteriales</taxon>
        <taxon>Clostridiales Family XVII. Incertae Sedis</taxon>
        <taxon>Sulfobacillus</taxon>
    </lineage>
</organism>
<feature type="domain" description="Calcineurin-like phosphoesterase" evidence="1">
    <location>
        <begin position="41"/>
        <end position="228"/>
    </location>
</feature>
<dbReference type="InterPro" id="IPR004843">
    <property type="entry name" value="Calcineurin-like_PHP"/>
</dbReference>
<dbReference type="Pfam" id="PF00149">
    <property type="entry name" value="Metallophos"/>
    <property type="match status" value="1"/>
</dbReference>
<keyword evidence="3" id="KW-1185">Reference proteome</keyword>
<evidence type="ECO:0000313" key="2">
    <source>
        <dbReference type="EMBL" id="NMP22087.1"/>
    </source>
</evidence>
<accession>A0A7Y0L333</accession>
<proteinExistence type="predicted"/>
<dbReference type="PROSITE" id="PS51318">
    <property type="entry name" value="TAT"/>
    <property type="match status" value="1"/>
</dbReference>
<reference evidence="2 3" key="1">
    <citation type="submission" date="2020-04" db="EMBL/GenBank/DDBJ databases">
        <authorList>
            <person name="Zhang R."/>
            <person name="Schippers A."/>
        </authorList>
    </citation>
    <scope>NUCLEOTIDE SEQUENCE [LARGE SCALE GENOMIC DNA]</scope>
    <source>
        <strain evidence="2 3">DSM 109850</strain>
    </source>
</reference>
<dbReference type="PANTHER" id="PTHR43143">
    <property type="entry name" value="METALLOPHOSPHOESTERASE, CALCINEURIN SUPERFAMILY"/>
    <property type="match status" value="1"/>
</dbReference>
<dbReference type="InterPro" id="IPR029052">
    <property type="entry name" value="Metallo-depent_PP-like"/>
</dbReference>
<dbReference type="RefSeq" id="WP_169098076.1">
    <property type="nucleotide sequence ID" value="NZ_JABBVZ010000016.1"/>
</dbReference>